<dbReference type="KEGG" id="rid:RIdsm_05260"/>
<dbReference type="Pfam" id="PF12705">
    <property type="entry name" value="PDDEXK_1"/>
    <property type="match status" value="1"/>
</dbReference>
<dbReference type="GO" id="GO:0005829">
    <property type="term" value="C:cytosol"/>
    <property type="evidence" value="ECO:0007669"/>
    <property type="project" value="TreeGrafter"/>
</dbReference>
<evidence type="ECO:0000256" key="5">
    <source>
        <dbReference type="ARBA" id="ARBA00022806"/>
    </source>
</evidence>
<feature type="domain" description="UvrD-like helicase ATP-binding" evidence="18">
    <location>
        <begin position="4"/>
        <end position="475"/>
    </location>
</feature>
<dbReference type="RefSeq" id="WP_057812031.1">
    <property type="nucleotide sequence ID" value="NZ_CP031598.1"/>
</dbReference>
<keyword evidence="7 15" id="KW-0067">ATP-binding</keyword>
<gene>
    <name evidence="21" type="primary">addA_1</name>
    <name evidence="21" type="ORF">RIdsm_05260</name>
    <name evidence="20" type="ORF">XM52_00055</name>
</gene>
<dbReference type="PANTHER" id="PTHR11070:SF2">
    <property type="entry name" value="ATP-DEPENDENT DNA HELICASE SRS2"/>
    <property type="match status" value="1"/>
</dbReference>
<evidence type="ECO:0000256" key="3">
    <source>
        <dbReference type="ARBA" id="ARBA00022763"/>
    </source>
</evidence>
<evidence type="ECO:0000259" key="19">
    <source>
        <dbReference type="PROSITE" id="PS51217"/>
    </source>
</evidence>
<keyword evidence="16" id="KW-0175">Coiled coil</keyword>
<dbReference type="Pfam" id="PF13361">
    <property type="entry name" value="UvrD_C"/>
    <property type="match status" value="1"/>
</dbReference>
<evidence type="ECO:0000256" key="1">
    <source>
        <dbReference type="ARBA" id="ARBA00022722"/>
    </source>
</evidence>
<evidence type="ECO:0000256" key="14">
    <source>
        <dbReference type="ARBA" id="ARBA00048988"/>
    </source>
</evidence>
<keyword evidence="6" id="KW-0269">Exonuclease</keyword>
<dbReference type="Proteomes" id="UP000325785">
    <property type="component" value="Chromosome"/>
</dbReference>
<comment type="catalytic activity">
    <reaction evidence="11">
        <text>Couples ATP hydrolysis with the unwinding of duplex DNA by translocating in the 3'-5' direction.</text>
        <dbReference type="EC" id="5.6.2.4"/>
    </reaction>
</comment>
<dbReference type="EC" id="5.6.2.4" evidence="12"/>
<dbReference type="Proteomes" id="UP000051401">
    <property type="component" value="Unassembled WGS sequence"/>
</dbReference>
<evidence type="ECO:0000256" key="15">
    <source>
        <dbReference type="PROSITE-ProRule" id="PRU00560"/>
    </source>
</evidence>
<evidence type="ECO:0000256" key="2">
    <source>
        <dbReference type="ARBA" id="ARBA00022741"/>
    </source>
</evidence>
<dbReference type="GO" id="GO:0033202">
    <property type="term" value="C:DNA helicase complex"/>
    <property type="evidence" value="ECO:0007669"/>
    <property type="project" value="TreeGrafter"/>
</dbReference>
<dbReference type="GO" id="GO:0043138">
    <property type="term" value="F:3'-5' DNA helicase activity"/>
    <property type="evidence" value="ECO:0007669"/>
    <property type="project" value="UniProtKB-EC"/>
</dbReference>
<keyword evidence="4 15" id="KW-0378">Hydrolase</keyword>
<dbReference type="PATRIC" id="fig|540747.5.peg.11"/>
<dbReference type="InterPro" id="IPR027417">
    <property type="entry name" value="P-loop_NTPase"/>
</dbReference>
<dbReference type="InterPro" id="IPR011335">
    <property type="entry name" value="Restrct_endonuc-II-like"/>
</dbReference>
<evidence type="ECO:0000259" key="18">
    <source>
        <dbReference type="PROSITE" id="PS51198"/>
    </source>
</evidence>
<dbReference type="EMBL" id="LAXI01000001">
    <property type="protein sequence ID" value="KRS19287.1"/>
    <property type="molecule type" value="Genomic_DNA"/>
</dbReference>
<feature type="binding site" evidence="15">
    <location>
        <begin position="25"/>
        <end position="32"/>
    </location>
    <ligand>
        <name>ATP</name>
        <dbReference type="ChEBI" id="CHEBI:30616"/>
    </ligand>
</feature>
<dbReference type="AlphaFoldDB" id="A0A0T5PDE9"/>
<feature type="coiled-coil region" evidence="16">
    <location>
        <begin position="300"/>
        <end position="327"/>
    </location>
</feature>
<dbReference type="InterPro" id="IPR014151">
    <property type="entry name" value="DNA_helicase_AddA"/>
</dbReference>
<sequence length="1121" mass="123277">MIGHNEATQRQIKAAMPDRSTWLSANAGSGKTKVLTDRVARLLLDQVDPQHILCLTYTKAAASEMQNRLFDTLGEWAMLPDDALTAKLQNLGHELVITEDTLNHARRLFARAIETPGGLKIQTIHSFCSALLRRFPLEAGVTPQFTEMEDRAATLLRAEIVEALAGGPHADKLYTLARHHTGETLDELTQEIVRHRATFAEPASTGWLDNLFDLTPGTTRETIAASVFLGGEMDLLQSLCPALAASSSSDETAGGKLASITDPGFDALAVMEDVFLFKSGKKAFSAKIGSFPTKACRESNAALMLALESLMARVETARAQRIALQAKERTAALHAFARVFLPAYEEAKLLRGWLDFDDLILKARDLITDRKVADWVLFKLDGGLDHILVDEAQDTSPVQWQVIERLAQEFTSGQGTRPDAPRTIFVVGDKKQSIYSFQGADPREFDRMKSEFAARLSNNETPLQDMEMEFSFRSSRAILDIVDATFEHHESSGFSDDSRHKAFKQDMPGRVDLWPLIEAPEKPEDPDWYDPVDVKAPDDPARVLAKTLAQTIESMIGTPLPDQTGDKARPIEAGDILILVRRRSALFHDVIRECKARGLPVAGADRLKVGAELAVKDLGALLSFLATPEDDLALATALRSPLFGWSEAQLYELAHDRVEKYLWAELRNRADDFPETMAILGDLRRQADYLRPYEIIERILIRHDGRRKLLARLGQEAEDGIDALLSQALAYERNAVDSLTGFLVWMETDDLEIKRQMDNAGNRIRVMTVHGAKGLESPVVILPDTNQWQLRLRDQTAATGGTLVWRMGAEDAPQAQRQADDEAKLAQQAERDRLLYVAMTRAEQWLIVAAAGNLGSDGLSWHDKVRTGLEKTDAVPLITDQGQGLRHQVGDWPAAATETEAQDEAEPVSVPPFFAQIAPEPQVAPAPLSPSTDLGGAKALPGEAGLDEDTAKRRGRQIHLLLETLAGTPEDNWPELSARVLSQGEDAATGDDLAALTKAAGSVLTAPALADIFTPDALVEVPITAQLDALNGARIHGIIDRLIVTPTHVTAIDYKTNAIVPETPETCPDGLLRQMGAYAHALQQLYPDRDIRTALLWTQTAQLMPLPHDLVTQALRNTHIP</sequence>
<dbReference type="InterPro" id="IPR014017">
    <property type="entry name" value="DNA_helicase_UvrD-like_C"/>
</dbReference>
<evidence type="ECO:0000313" key="20">
    <source>
        <dbReference type="EMBL" id="KRS19287.1"/>
    </source>
</evidence>
<dbReference type="InterPro" id="IPR038726">
    <property type="entry name" value="PDDEXK_AddAB-type"/>
</dbReference>
<dbReference type="SUPFAM" id="SSF52980">
    <property type="entry name" value="Restriction endonuclease-like"/>
    <property type="match status" value="1"/>
</dbReference>
<dbReference type="GO" id="GO:0000725">
    <property type="term" value="P:recombinational repair"/>
    <property type="evidence" value="ECO:0007669"/>
    <property type="project" value="TreeGrafter"/>
</dbReference>
<dbReference type="STRING" id="540747.SAMN04488031_102241"/>
<evidence type="ECO:0000256" key="10">
    <source>
        <dbReference type="ARBA" id="ARBA00023235"/>
    </source>
</evidence>
<evidence type="ECO:0000256" key="7">
    <source>
        <dbReference type="ARBA" id="ARBA00022840"/>
    </source>
</evidence>
<evidence type="ECO:0000313" key="23">
    <source>
        <dbReference type="Proteomes" id="UP000325785"/>
    </source>
</evidence>
<keyword evidence="9" id="KW-0234">DNA repair</keyword>
<keyword evidence="1" id="KW-0540">Nuclease</keyword>
<dbReference type="Gene3D" id="3.40.50.300">
    <property type="entry name" value="P-loop containing nucleotide triphosphate hydrolases"/>
    <property type="match status" value="4"/>
</dbReference>
<dbReference type="EMBL" id="CP031598">
    <property type="protein sequence ID" value="QEW29416.1"/>
    <property type="molecule type" value="Genomic_DNA"/>
</dbReference>
<keyword evidence="2 15" id="KW-0547">Nucleotide-binding</keyword>
<dbReference type="InterPro" id="IPR014016">
    <property type="entry name" value="UvrD-like_ATP-bd"/>
</dbReference>
<keyword evidence="8" id="KW-0238">DNA-binding</keyword>
<dbReference type="Gene3D" id="3.90.320.10">
    <property type="match status" value="1"/>
</dbReference>
<evidence type="ECO:0000256" key="4">
    <source>
        <dbReference type="ARBA" id="ARBA00022801"/>
    </source>
</evidence>
<reference evidence="20 22" key="1">
    <citation type="submission" date="2015-04" db="EMBL/GenBank/DDBJ databases">
        <title>The draft genome sequence of Roseovarius indicus B108T.</title>
        <authorList>
            <person name="Li G."/>
            <person name="Lai Q."/>
            <person name="Shao Z."/>
            <person name="Yan P."/>
        </authorList>
    </citation>
    <scope>NUCLEOTIDE SEQUENCE [LARGE SCALE GENOMIC DNA]</scope>
    <source>
        <strain evidence="20 22">B108</strain>
    </source>
</reference>
<protein>
    <recommendedName>
        <fullName evidence="12">DNA 3'-5' helicase</fullName>
        <ecNumber evidence="12">5.6.2.4</ecNumber>
    </recommendedName>
    <alternativeName>
        <fullName evidence="13">DNA 3'-5' helicase II</fullName>
    </alternativeName>
</protein>
<feature type="domain" description="UvrD-like helicase C-terminal" evidence="19">
    <location>
        <begin position="492"/>
        <end position="774"/>
    </location>
</feature>
<evidence type="ECO:0000313" key="21">
    <source>
        <dbReference type="EMBL" id="QEW29416.1"/>
    </source>
</evidence>
<evidence type="ECO:0000256" key="6">
    <source>
        <dbReference type="ARBA" id="ARBA00022839"/>
    </source>
</evidence>
<proteinExistence type="predicted"/>
<feature type="region of interest" description="Disordered" evidence="17">
    <location>
        <begin position="923"/>
        <end position="944"/>
    </location>
</feature>
<comment type="catalytic activity">
    <reaction evidence="14">
        <text>ATP + H2O = ADP + phosphate + H(+)</text>
        <dbReference type="Rhea" id="RHEA:13065"/>
        <dbReference type="ChEBI" id="CHEBI:15377"/>
        <dbReference type="ChEBI" id="CHEBI:15378"/>
        <dbReference type="ChEBI" id="CHEBI:30616"/>
        <dbReference type="ChEBI" id="CHEBI:43474"/>
        <dbReference type="ChEBI" id="CHEBI:456216"/>
        <dbReference type="EC" id="5.6.2.4"/>
    </reaction>
</comment>
<dbReference type="Gene3D" id="1.10.486.10">
    <property type="entry name" value="PCRA, domain 4"/>
    <property type="match status" value="1"/>
</dbReference>
<organism evidence="20 22">
    <name type="scientific">Roseovarius indicus</name>
    <dbReference type="NCBI Taxonomy" id="540747"/>
    <lineage>
        <taxon>Bacteria</taxon>
        <taxon>Pseudomonadati</taxon>
        <taxon>Pseudomonadota</taxon>
        <taxon>Alphaproteobacteria</taxon>
        <taxon>Rhodobacterales</taxon>
        <taxon>Roseobacteraceae</taxon>
        <taxon>Roseovarius</taxon>
    </lineage>
</organism>
<evidence type="ECO:0000256" key="13">
    <source>
        <dbReference type="ARBA" id="ARBA00034923"/>
    </source>
</evidence>
<name>A0A0T5PDE9_9RHOB</name>
<evidence type="ECO:0000313" key="22">
    <source>
        <dbReference type="Proteomes" id="UP000051401"/>
    </source>
</evidence>
<evidence type="ECO:0000256" key="11">
    <source>
        <dbReference type="ARBA" id="ARBA00034617"/>
    </source>
</evidence>
<dbReference type="GO" id="GO:0005524">
    <property type="term" value="F:ATP binding"/>
    <property type="evidence" value="ECO:0007669"/>
    <property type="project" value="UniProtKB-UniRule"/>
</dbReference>
<evidence type="ECO:0000256" key="17">
    <source>
        <dbReference type="SAM" id="MobiDB-lite"/>
    </source>
</evidence>
<dbReference type="InterPro" id="IPR011604">
    <property type="entry name" value="PDDEXK-like_dom_sf"/>
</dbReference>
<dbReference type="SUPFAM" id="SSF52540">
    <property type="entry name" value="P-loop containing nucleoside triphosphate hydrolases"/>
    <property type="match status" value="1"/>
</dbReference>
<dbReference type="Pfam" id="PF00580">
    <property type="entry name" value="UvrD-helicase"/>
    <property type="match status" value="1"/>
</dbReference>
<dbReference type="GO" id="GO:0003677">
    <property type="term" value="F:DNA binding"/>
    <property type="evidence" value="ECO:0007669"/>
    <property type="project" value="UniProtKB-KW"/>
</dbReference>
<keyword evidence="5 15" id="KW-0347">Helicase</keyword>
<dbReference type="GO" id="GO:0004527">
    <property type="term" value="F:exonuclease activity"/>
    <property type="evidence" value="ECO:0007669"/>
    <property type="project" value="UniProtKB-KW"/>
</dbReference>
<dbReference type="PROSITE" id="PS51217">
    <property type="entry name" value="UVRD_HELICASE_CTER"/>
    <property type="match status" value="1"/>
</dbReference>
<evidence type="ECO:0000256" key="12">
    <source>
        <dbReference type="ARBA" id="ARBA00034808"/>
    </source>
</evidence>
<dbReference type="OrthoDB" id="9810135at2"/>
<evidence type="ECO:0000256" key="9">
    <source>
        <dbReference type="ARBA" id="ARBA00023204"/>
    </source>
</evidence>
<reference evidence="21 23" key="2">
    <citation type="submission" date="2018-08" db="EMBL/GenBank/DDBJ databases">
        <title>Genetic Globetrotter - A new plasmid hitch-hiking vast phylogenetic and geographic distances.</title>
        <authorList>
            <person name="Vollmers J."/>
            <person name="Petersen J."/>
        </authorList>
    </citation>
    <scope>NUCLEOTIDE SEQUENCE [LARGE SCALE GENOMIC DNA]</scope>
    <source>
        <strain evidence="21 23">DSM 26383</strain>
    </source>
</reference>
<dbReference type="InterPro" id="IPR000212">
    <property type="entry name" value="DNA_helicase_UvrD/REP"/>
</dbReference>
<evidence type="ECO:0000256" key="16">
    <source>
        <dbReference type="SAM" id="Coils"/>
    </source>
</evidence>
<dbReference type="NCBIfam" id="TIGR02784">
    <property type="entry name" value="addA_alphas"/>
    <property type="match status" value="1"/>
</dbReference>
<dbReference type="PANTHER" id="PTHR11070">
    <property type="entry name" value="UVRD / RECB / PCRA DNA HELICASE FAMILY MEMBER"/>
    <property type="match status" value="1"/>
</dbReference>
<keyword evidence="10" id="KW-0413">Isomerase</keyword>
<accession>A0A0T5PDE9</accession>
<keyword evidence="22" id="KW-1185">Reference proteome</keyword>
<evidence type="ECO:0000256" key="8">
    <source>
        <dbReference type="ARBA" id="ARBA00023125"/>
    </source>
</evidence>
<keyword evidence="3" id="KW-0227">DNA damage</keyword>
<dbReference type="PROSITE" id="PS51198">
    <property type="entry name" value="UVRD_HELICASE_ATP_BIND"/>
    <property type="match status" value="1"/>
</dbReference>